<dbReference type="RefSeq" id="WP_138195868.1">
    <property type="nucleotide sequence ID" value="NZ_VCIW01000014.1"/>
</dbReference>
<proteinExistence type="predicted"/>
<sequence length="163" mass="18228">MRWFVPITIAIAVTVLGAGTAAAEHREDGKAHHQRRPSAHVMAAPSHQAMYMQLLAEKYAPETAAAWKQTMAERVALMNELQELKKAGKWKREDAKAKMERMAEEKGEAMKEHVALVEQFTQAVQAEDAKAIKAVLPKLLASEQKLNETLRQWVESARQAKSS</sequence>
<name>A0A5R9G412_9BACL</name>
<organism evidence="1 2">
    <name type="scientific">Paenibacillus antri</name>
    <dbReference type="NCBI Taxonomy" id="2582848"/>
    <lineage>
        <taxon>Bacteria</taxon>
        <taxon>Bacillati</taxon>
        <taxon>Bacillota</taxon>
        <taxon>Bacilli</taxon>
        <taxon>Bacillales</taxon>
        <taxon>Paenibacillaceae</taxon>
        <taxon>Paenibacillus</taxon>
    </lineage>
</organism>
<dbReference type="OrthoDB" id="2654642at2"/>
<dbReference type="AlphaFoldDB" id="A0A5R9G412"/>
<evidence type="ECO:0000313" key="1">
    <source>
        <dbReference type="EMBL" id="TLS50501.1"/>
    </source>
</evidence>
<comment type="caution">
    <text evidence="1">The sequence shown here is derived from an EMBL/GenBank/DDBJ whole genome shotgun (WGS) entry which is preliminary data.</text>
</comment>
<gene>
    <name evidence="1" type="ORF">FE782_19215</name>
</gene>
<accession>A0A5R9G412</accession>
<keyword evidence="2" id="KW-1185">Reference proteome</keyword>
<dbReference type="EMBL" id="VCIW01000014">
    <property type="protein sequence ID" value="TLS50501.1"/>
    <property type="molecule type" value="Genomic_DNA"/>
</dbReference>
<evidence type="ECO:0008006" key="3">
    <source>
        <dbReference type="Google" id="ProtNLM"/>
    </source>
</evidence>
<evidence type="ECO:0000313" key="2">
    <source>
        <dbReference type="Proteomes" id="UP000309676"/>
    </source>
</evidence>
<protein>
    <recommendedName>
        <fullName evidence="3">Periplasmic heavy metal sensor</fullName>
    </recommendedName>
</protein>
<reference evidence="1 2" key="1">
    <citation type="submission" date="2019-05" db="EMBL/GenBank/DDBJ databases">
        <authorList>
            <person name="Narsing Rao M.P."/>
            <person name="Li W.J."/>
        </authorList>
    </citation>
    <scope>NUCLEOTIDE SEQUENCE [LARGE SCALE GENOMIC DNA]</scope>
    <source>
        <strain evidence="1 2">SYSU_K30003</strain>
    </source>
</reference>
<dbReference type="Proteomes" id="UP000309676">
    <property type="component" value="Unassembled WGS sequence"/>
</dbReference>